<evidence type="ECO:0000256" key="1">
    <source>
        <dbReference type="PROSITE-ProRule" id="PRU00339"/>
    </source>
</evidence>
<protein>
    <submittedName>
        <fullName evidence="2">Uncharacterized protein</fullName>
    </submittedName>
</protein>
<dbReference type="PANTHER" id="PTHR47689">
    <property type="entry name" value="TETRATRICOPEPTIDE REPEAT (TPR)-LIKE SUPERFAMILY PROTEIN"/>
    <property type="match status" value="1"/>
</dbReference>
<dbReference type="AlphaFoldDB" id="A0A8X8AAA9"/>
<dbReference type="Proteomes" id="UP000886885">
    <property type="component" value="Chromosome 4D"/>
</dbReference>
<comment type="caution">
    <text evidence="2">The sequence shown here is derived from an EMBL/GenBank/DDBJ whole genome shotgun (WGS) entry which is preliminary data.</text>
</comment>
<dbReference type="EMBL" id="JAAWWB010000008">
    <property type="protein sequence ID" value="KAG6777370.1"/>
    <property type="molecule type" value="Genomic_DNA"/>
</dbReference>
<dbReference type="OrthoDB" id="1658288at2759"/>
<sequence length="608" mass="69187">MHMRQLAAKFLRRTHFPPQRLSSSSEITTSNALPNSLSTENLMVLNNGSMLFLSTFSSFGESLILWCLDAIKIGKTKCSYKYGFGGPSWRMNSRDCYLWTVLAGQAAIILGINANPVLADEPHESSSQNDLDTDSMFGFRKIEDGSVISNEHTAKWRLFSDKGREVFLQASMGNWIKLRSSSFLLYKKQKRVSGRRILMLPHLATTWQSYLEFRSNLIKQNLCIGRPSKFWRNHLGQKTSGIMLLFGNVGAALHNLGQFYLMQRKLDEADKCYERAVKIKRRVLGLNHTDYADTLYHLGMVLYLLGKEKDAEALIQESIKILEVHDYAAQLVLENGMGDSITCIRRLQFLSQMYLKSNRLAEAEDVQRKVLQIMELSKGWNSMDTVIVAERLALTLQSIEKIKEAKELLERCLEARKSLLPEDHIQIAANLLHIARVAMLNSNRLRKINISEAIAELDKAKDLLHSTTRIARQVLNKLRTQKGKKQKKGASEMKREGHAALVILLQSLDTLGLVETTKQELLESQGEHLPNVEAENVLLQCISSYKEFEVEKLISDSPKVKTEYLSCMKHLLSLMIDTGNKDKVTLKDLDDEIKRVEAEIHDRSKHKP</sequence>
<dbReference type="InterPro" id="IPR019734">
    <property type="entry name" value="TPR_rpt"/>
</dbReference>
<proteinExistence type="predicted"/>
<reference evidence="2" key="1">
    <citation type="journal article" date="2020" name="bioRxiv">
        <title>Hybrid origin of Populus tomentosa Carr. identified through genome sequencing and phylogenomic analysis.</title>
        <authorList>
            <person name="An X."/>
            <person name="Gao K."/>
            <person name="Chen Z."/>
            <person name="Li J."/>
            <person name="Yang X."/>
            <person name="Yang X."/>
            <person name="Zhou J."/>
            <person name="Guo T."/>
            <person name="Zhao T."/>
            <person name="Huang S."/>
            <person name="Miao D."/>
            <person name="Khan W.U."/>
            <person name="Rao P."/>
            <person name="Ye M."/>
            <person name="Lei B."/>
            <person name="Liao W."/>
            <person name="Wang J."/>
            <person name="Ji L."/>
            <person name="Li Y."/>
            <person name="Guo B."/>
            <person name="Mustafa N.S."/>
            <person name="Li S."/>
            <person name="Yun Q."/>
            <person name="Keller S.R."/>
            <person name="Mao J."/>
            <person name="Zhang R."/>
            <person name="Strauss S.H."/>
        </authorList>
    </citation>
    <scope>NUCLEOTIDE SEQUENCE</scope>
    <source>
        <strain evidence="2">GM15</strain>
        <tissue evidence="2">Leaf</tissue>
    </source>
</reference>
<dbReference type="Pfam" id="PF13374">
    <property type="entry name" value="TPR_10"/>
    <property type="match status" value="1"/>
</dbReference>
<evidence type="ECO:0000313" key="3">
    <source>
        <dbReference type="Proteomes" id="UP000886885"/>
    </source>
</evidence>
<accession>A0A8X8AAA9</accession>
<keyword evidence="1" id="KW-0802">TPR repeat</keyword>
<dbReference type="PANTHER" id="PTHR47689:SF2">
    <property type="entry name" value="TETRATRICOPEPTIDE REPEAT (TPR)-LIKE SUPERFAMILY PROTEIN"/>
    <property type="match status" value="1"/>
</dbReference>
<dbReference type="SMART" id="SM00028">
    <property type="entry name" value="TPR"/>
    <property type="match status" value="3"/>
</dbReference>
<organism evidence="2 3">
    <name type="scientific">Populus tomentosa</name>
    <name type="common">Chinese white poplar</name>
    <dbReference type="NCBI Taxonomy" id="118781"/>
    <lineage>
        <taxon>Eukaryota</taxon>
        <taxon>Viridiplantae</taxon>
        <taxon>Streptophyta</taxon>
        <taxon>Embryophyta</taxon>
        <taxon>Tracheophyta</taxon>
        <taxon>Spermatophyta</taxon>
        <taxon>Magnoliopsida</taxon>
        <taxon>eudicotyledons</taxon>
        <taxon>Gunneridae</taxon>
        <taxon>Pentapetalae</taxon>
        <taxon>rosids</taxon>
        <taxon>fabids</taxon>
        <taxon>Malpighiales</taxon>
        <taxon>Salicaceae</taxon>
        <taxon>Saliceae</taxon>
        <taxon>Populus</taxon>
    </lineage>
</organism>
<dbReference type="PROSITE" id="PS50005">
    <property type="entry name" value="TPR"/>
    <property type="match status" value="1"/>
</dbReference>
<feature type="repeat" description="TPR" evidence="1">
    <location>
        <begin position="250"/>
        <end position="283"/>
    </location>
</feature>
<gene>
    <name evidence="2" type="ORF">POTOM_017191</name>
</gene>
<keyword evidence="3" id="KW-1185">Reference proteome</keyword>
<name>A0A8X8AAA9_POPTO</name>
<evidence type="ECO:0000313" key="2">
    <source>
        <dbReference type="EMBL" id="KAG6777370.1"/>
    </source>
</evidence>
<dbReference type="Pfam" id="PF13424">
    <property type="entry name" value="TPR_12"/>
    <property type="match status" value="1"/>
</dbReference>